<keyword evidence="2" id="KW-0812">Transmembrane</keyword>
<feature type="transmembrane region" description="Helical" evidence="2">
    <location>
        <begin position="21"/>
        <end position="40"/>
    </location>
</feature>
<protein>
    <submittedName>
        <fullName evidence="3">Uncharacterized protein</fullName>
    </submittedName>
</protein>
<evidence type="ECO:0000313" key="4">
    <source>
        <dbReference type="Proteomes" id="UP000320481"/>
    </source>
</evidence>
<feature type="non-terminal residue" evidence="3">
    <location>
        <position position="136"/>
    </location>
</feature>
<feature type="transmembrane region" description="Helical" evidence="2">
    <location>
        <begin position="71"/>
        <end position="90"/>
    </location>
</feature>
<proteinExistence type="predicted"/>
<dbReference type="AlphaFoldDB" id="A0A5C6JV93"/>
<organism evidence="3 4">
    <name type="scientific">Streptomyces misionensis</name>
    <dbReference type="NCBI Taxonomy" id="67331"/>
    <lineage>
        <taxon>Bacteria</taxon>
        <taxon>Bacillati</taxon>
        <taxon>Actinomycetota</taxon>
        <taxon>Actinomycetes</taxon>
        <taxon>Kitasatosporales</taxon>
        <taxon>Streptomycetaceae</taxon>
        <taxon>Streptomyces</taxon>
    </lineage>
</organism>
<keyword evidence="2" id="KW-1133">Transmembrane helix</keyword>
<feature type="region of interest" description="Disordered" evidence="1">
    <location>
        <begin position="97"/>
        <end position="117"/>
    </location>
</feature>
<keyword evidence="4" id="KW-1185">Reference proteome</keyword>
<name>A0A5C6JV93_9ACTN</name>
<dbReference type="Proteomes" id="UP000320481">
    <property type="component" value="Unassembled WGS sequence"/>
</dbReference>
<gene>
    <name evidence="3" type="ORF">FRZ03_14195</name>
</gene>
<sequence>MTSSLIRGRPRRAKAHIRARVTHAVLGALVGGGWLILPLMTVTARAPVPATSGGPVASAAPGPGGTSTADFVLPLIAVVAAAALAGYGCLRRVHRSRTRTTPGSFSGPPPAPGTADCERRARRALVLADDCVRTSR</sequence>
<accession>A0A5C6JV93</accession>
<evidence type="ECO:0000313" key="3">
    <source>
        <dbReference type="EMBL" id="TWV46545.1"/>
    </source>
</evidence>
<evidence type="ECO:0000256" key="1">
    <source>
        <dbReference type="SAM" id="MobiDB-lite"/>
    </source>
</evidence>
<evidence type="ECO:0000256" key="2">
    <source>
        <dbReference type="SAM" id="Phobius"/>
    </source>
</evidence>
<dbReference type="EMBL" id="VOGW01000084">
    <property type="protein sequence ID" value="TWV46545.1"/>
    <property type="molecule type" value="Genomic_DNA"/>
</dbReference>
<reference evidence="3" key="1">
    <citation type="journal article" date="2019" name="Microbiol. Resour. Announc.">
        <title>Draft Genomic Sequences of Streptomyces misionensis and Streptomyces albidoflavus, bacteria applied for phytopathogen biocontrol.</title>
        <authorList>
            <person name="Pylro V."/>
            <person name="Dias A."/>
            <person name="Andreote F."/>
            <person name="Varani A."/>
            <person name="Andreote C."/>
            <person name="Bernardo E."/>
            <person name="Martins T."/>
        </authorList>
    </citation>
    <scope>NUCLEOTIDE SEQUENCE [LARGE SCALE GENOMIC DNA]</scope>
    <source>
        <strain evidence="3">66</strain>
    </source>
</reference>
<comment type="caution">
    <text evidence="3">The sequence shown here is derived from an EMBL/GenBank/DDBJ whole genome shotgun (WGS) entry which is preliminary data.</text>
</comment>
<keyword evidence="2" id="KW-0472">Membrane</keyword>